<accession>A0A2J6RS81</accession>
<dbReference type="Proteomes" id="UP000235786">
    <property type="component" value="Unassembled WGS sequence"/>
</dbReference>
<proteinExistence type="predicted"/>
<keyword evidence="3" id="KW-1185">Reference proteome</keyword>
<dbReference type="PANTHER" id="PTHR42085">
    <property type="entry name" value="F-BOX DOMAIN-CONTAINING PROTEIN"/>
    <property type="match status" value="1"/>
</dbReference>
<name>A0A2J6RS81_HYAVF</name>
<gene>
    <name evidence="2" type="ORF">L207DRAFT_528013</name>
</gene>
<feature type="region of interest" description="Disordered" evidence="1">
    <location>
        <begin position="28"/>
        <end position="55"/>
    </location>
</feature>
<dbReference type="STRING" id="1149755.A0A2J6RS81"/>
<reference evidence="2 3" key="1">
    <citation type="submission" date="2016-04" db="EMBL/GenBank/DDBJ databases">
        <title>A degradative enzymes factory behind the ericoid mycorrhizal symbiosis.</title>
        <authorList>
            <consortium name="DOE Joint Genome Institute"/>
            <person name="Martino E."/>
            <person name="Morin E."/>
            <person name="Grelet G."/>
            <person name="Kuo A."/>
            <person name="Kohler A."/>
            <person name="Daghino S."/>
            <person name="Barry K."/>
            <person name="Choi C."/>
            <person name="Cichocki N."/>
            <person name="Clum A."/>
            <person name="Copeland A."/>
            <person name="Hainaut M."/>
            <person name="Haridas S."/>
            <person name="Labutti K."/>
            <person name="Lindquist E."/>
            <person name="Lipzen A."/>
            <person name="Khouja H.-R."/>
            <person name="Murat C."/>
            <person name="Ohm R."/>
            <person name="Olson A."/>
            <person name="Spatafora J."/>
            <person name="Veneault-Fourrey C."/>
            <person name="Henrissat B."/>
            <person name="Grigoriev I."/>
            <person name="Martin F."/>
            <person name="Perotto S."/>
        </authorList>
    </citation>
    <scope>NUCLEOTIDE SEQUENCE [LARGE SCALE GENOMIC DNA]</scope>
    <source>
        <strain evidence="2 3">F</strain>
    </source>
</reference>
<protein>
    <submittedName>
        <fullName evidence="2">Uncharacterized protein</fullName>
    </submittedName>
</protein>
<dbReference type="InterPro" id="IPR038883">
    <property type="entry name" value="AN11006-like"/>
</dbReference>
<evidence type="ECO:0000313" key="2">
    <source>
        <dbReference type="EMBL" id="PMD41379.1"/>
    </source>
</evidence>
<evidence type="ECO:0000256" key="1">
    <source>
        <dbReference type="SAM" id="MobiDB-lite"/>
    </source>
</evidence>
<evidence type="ECO:0000313" key="3">
    <source>
        <dbReference type="Proteomes" id="UP000235786"/>
    </source>
</evidence>
<dbReference type="AlphaFoldDB" id="A0A2J6RS81"/>
<dbReference type="OrthoDB" id="3510794at2759"/>
<dbReference type="EMBL" id="KZ613944">
    <property type="protein sequence ID" value="PMD41379.1"/>
    <property type="molecule type" value="Genomic_DNA"/>
</dbReference>
<organism evidence="2 3">
    <name type="scientific">Hyaloscypha variabilis (strain UAMH 11265 / GT02V1 / F)</name>
    <name type="common">Meliniomyces variabilis</name>
    <dbReference type="NCBI Taxonomy" id="1149755"/>
    <lineage>
        <taxon>Eukaryota</taxon>
        <taxon>Fungi</taxon>
        <taxon>Dikarya</taxon>
        <taxon>Ascomycota</taxon>
        <taxon>Pezizomycotina</taxon>
        <taxon>Leotiomycetes</taxon>
        <taxon>Helotiales</taxon>
        <taxon>Hyaloscyphaceae</taxon>
        <taxon>Hyaloscypha</taxon>
        <taxon>Hyaloscypha variabilis</taxon>
    </lineage>
</organism>
<sequence length="367" mass="42177">MEEFCRRLESRCQNFYSKTRRLVRKPFRRHRQGSTVTSPTTTMPTTTNPTTTKQTANRQVLPENLDSPFMRLPTELRLLIYSHLIPDMLVTTTEEYDKNTKARLRRDKEPCCPALLCTNRKIYHELVKKLYSSIALCIRLESGSLRFANQAFPMPLSLPFGFRFLRRLDLTVRFIKYGSLHSLNQITKYKTEVDQKEALQHLTLLEEISNYFSPSGHGTLQDLKLYIVCGPFYFRSQVLGDEGHDSLSAPEQQSLIRASLKLNLHPLRNIRVSGSVRVIEIRGGVSNLGCFGNVKGDLIKIKQQCFKRLESKIIGAYDWPGASEDSEVEYPHTKRPRRDTAKYTEQEIDENILSTFGGRVVRVAKIG</sequence>
<dbReference type="PANTHER" id="PTHR42085:SF2">
    <property type="entry name" value="F-BOX DOMAIN-CONTAINING PROTEIN"/>
    <property type="match status" value="1"/>
</dbReference>
<feature type="compositionally biased region" description="Low complexity" evidence="1">
    <location>
        <begin position="35"/>
        <end position="55"/>
    </location>
</feature>